<reference evidence="1 2" key="1">
    <citation type="submission" date="2020-07" db="EMBL/GenBank/DDBJ databases">
        <title>Huge and variable diversity of episymbiotic CPR bacteria and DPANN archaea in groundwater ecosystems.</title>
        <authorList>
            <person name="He C.Y."/>
            <person name="Keren R."/>
            <person name="Whittaker M."/>
            <person name="Farag I.F."/>
            <person name="Doudna J."/>
            <person name="Cate J.H.D."/>
            <person name="Banfield J.F."/>
        </authorList>
    </citation>
    <scope>NUCLEOTIDE SEQUENCE [LARGE SCALE GENOMIC DNA]</scope>
    <source>
        <strain evidence="1">NC_groundwater_70_Ag_B-0.1um_54_66</strain>
    </source>
</reference>
<dbReference type="AlphaFoldDB" id="A0A7T5UHK7"/>
<protein>
    <submittedName>
        <fullName evidence="1">Uncharacterized protein</fullName>
    </submittedName>
</protein>
<gene>
    <name evidence="1" type="ORF">HYS17_01725</name>
</gene>
<accession>A0A7T5UHK7</accession>
<evidence type="ECO:0000313" key="2">
    <source>
        <dbReference type="Proteomes" id="UP000595362"/>
    </source>
</evidence>
<proteinExistence type="predicted"/>
<organism evidence="1 2">
    <name type="scientific">Micavibrio aeruginosavorus</name>
    <dbReference type="NCBI Taxonomy" id="349221"/>
    <lineage>
        <taxon>Bacteria</taxon>
        <taxon>Pseudomonadati</taxon>
        <taxon>Bdellovibrionota</taxon>
        <taxon>Bdellovibrionia</taxon>
        <taxon>Bdellovibrionales</taxon>
        <taxon>Pseudobdellovibrionaceae</taxon>
        <taxon>Micavibrio</taxon>
    </lineage>
</organism>
<name>A0A7T5UHK7_9BACT</name>
<dbReference type="EMBL" id="CP066681">
    <property type="protein sequence ID" value="QQG36535.1"/>
    <property type="molecule type" value="Genomic_DNA"/>
</dbReference>
<dbReference type="Proteomes" id="UP000595362">
    <property type="component" value="Chromosome"/>
</dbReference>
<sequence length="233" mass="26427">MIPDLLKAFQGLDQPARRQKLQDEGYIRLPDSSGLCSVYHQPDKKTVLRFSMRPEMAELTSRYFMQNPDNPYLPRVYAHGPLSGGKYICVMEKLTSLQELDEEEGIDLVGQARAIATFPFGDSIHRAAHRGLAQEDKFLEAMLVLANCAKESFRNPSSRNECLFPDRSVSGVMYRRGKNGLPTPVLVDTLTYTAPSRELESQLEGIFTRLHRFELLERRRTLAGYRKGSCEPA</sequence>
<evidence type="ECO:0000313" key="1">
    <source>
        <dbReference type="EMBL" id="QQG36535.1"/>
    </source>
</evidence>